<proteinExistence type="predicted"/>
<organism evidence="1 2">
    <name type="scientific">Borrelia nietonii YOR</name>
    <dbReference type="NCBI Taxonomy" id="1293576"/>
    <lineage>
        <taxon>Bacteria</taxon>
        <taxon>Pseudomonadati</taxon>
        <taxon>Spirochaetota</taxon>
        <taxon>Spirochaetia</taxon>
        <taxon>Spirochaetales</taxon>
        <taxon>Borreliaceae</taxon>
        <taxon>Borrelia</taxon>
        <taxon>Borrelia nietonii</taxon>
    </lineage>
</organism>
<sequence length="65" mass="7391">MKVPKLLSDYHVVHSINTAILTVALGNEMNLNNHKTVELCTIALLHKIGFLFIPPRISEKKKIKR</sequence>
<keyword evidence="2" id="KW-1185">Reference proteome</keyword>
<gene>
    <name evidence="1" type="ORF">BHY_0405</name>
</gene>
<evidence type="ECO:0008006" key="3">
    <source>
        <dbReference type="Google" id="ProtNLM"/>
    </source>
</evidence>
<reference evidence="1" key="1">
    <citation type="submission" date="2013-02" db="EMBL/GenBank/DDBJ databases">
        <title>Comparative genomics of Borrelia species.</title>
        <authorList>
            <person name="Schwan T.G."/>
            <person name="Raffel S.J."/>
            <person name="Porcella S.F."/>
        </authorList>
    </citation>
    <scope>NUCLEOTIDE SEQUENCE [LARGE SCALE GENOMIC DNA]</scope>
    <source>
        <strain evidence="1">YOR</strain>
    </source>
</reference>
<dbReference type="Proteomes" id="UP000019269">
    <property type="component" value="Chromosome"/>
</dbReference>
<protein>
    <recommendedName>
        <fullName evidence="3">HD domain-containing protein</fullName>
    </recommendedName>
</protein>
<evidence type="ECO:0000313" key="1">
    <source>
        <dbReference type="EMBL" id="AHH03356.1"/>
    </source>
</evidence>
<dbReference type="EMBL" id="CP004146">
    <property type="protein sequence ID" value="AHH03356.1"/>
    <property type="molecule type" value="Genomic_DNA"/>
</dbReference>
<dbReference type="Gene3D" id="1.10.3210.10">
    <property type="entry name" value="Hypothetical protein af1432"/>
    <property type="match status" value="1"/>
</dbReference>
<dbReference type="SUPFAM" id="SSF109604">
    <property type="entry name" value="HD-domain/PDEase-like"/>
    <property type="match status" value="1"/>
</dbReference>
<accession>A0ABM5PH94</accession>
<evidence type="ECO:0000313" key="2">
    <source>
        <dbReference type="Proteomes" id="UP000019269"/>
    </source>
</evidence>
<name>A0ABM5PH94_9SPIR</name>